<feature type="region of interest" description="Disordered" evidence="6">
    <location>
        <begin position="195"/>
        <end position="232"/>
    </location>
</feature>
<dbReference type="InterPro" id="IPR018496">
    <property type="entry name" value="PsdUridine_synth_RsuA/RluB_CS"/>
</dbReference>
<reference evidence="8 9" key="1">
    <citation type="submission" date="2024-08" db="EMBL/GenBank/DDBJ databases">
        <authorList>
            <person name="Lu H."/>
        </authorList>
    </citation>
    <scope>NUCLEOTIDE SEQUENCE [LARGE SCALE GENOMIC DNA]</scope>
    <source>
        <strain evidence="8 9">BYS87W</strain>
    </source>
</reference>
<dbReference type="PROSITE" id="PS01149">
    <property type="entry name" value="PSI_RSU"/>
    <property type="match status" value="1"/>
</dbReference>
<dbReference type="GO" id="GO:0016853">
    <property type="term" value="F:isomerase activity"/>
    <property type="evidence" value="ECO:0007669"/>
    <property type="project" value="UniProtKB-KW"/>
</dbReference>
<accession>A0ABW7GV97</accession>
<protein>
    <recommendedName>
        <fullName evidence="5">Pseudouridine synthase</fullName>
        <ecNumber evidence="5">5.4.99.-</ecNumber>
    </recommendedName>
</protein>
<dbReference type="InterPro" id="IPR036986">
    <property type="entry name" value="S4_RNA-bd_sf"/>
</dbReference>
<dbReference type="Pfam" id="PF00849">
    <property type="entry name" value="PseudoU_synth_2"/>
    <property type="match status" value="1"/>
</dbReference>
<sequence>MNDAADQDIPQPAVTDAEAPAAPKRRRAAPKAAESAGEAAAVDVAAVPAKRTRRKPEPVAAAGDEAAAAAPAEGDAPAPARKRAPRKAAAEPAEAVVSDAAVSAPVAVSEQPRAEPAVVARSESAGEGAETSEGGMEDAGEDGERGGRGRNRRRNRKDRAERQAGAGGEVAGVVVAPELVEAAGARFADVLSGNLDAESEGPVGEMPQLRPEPDEAAADAEGVDGDGKRVLAPDADAPKLQKVLAQAGIGSRRDIEDWIAEGKIEVNGEVAHVGQRISFGDQVRVNGKPVRVRISPPTPRILAYHKPTGEVSTFNDPEGRPTVFRSLPRVPGQKWQSVGRLDINTEGLLLFTNSGELANQLMHPRFGVEREYAARVLGSLTDEQRARLLEGVNVDGQVASFKSVEDGGGEGANRWYRVVITEGRNREVRKLFEAVGMVVSRLIRIRYGTVVLPRGLKRGVWVELGDDDVRVIRRLAGHVPGVTSGASAPGAARGGQADKNDRNKRRSDGRHSGVGPRPSRPPEAPQARPPREERVHRRDDEDEDDDFIPHHINPLEQTFDRRHATGGRRGLPQGFGAGGSAQQDNRRPGKGGNKGGPREPDPMQTSVGYIGADAYLRRGGGGGGGRGGKGGGGGGRSGGGFGGRQR</sequence>
<dbReference type="InterPro" id="IPR000748">
    <property type="entry name" value="PsdUridine_synth_RsuA/RluB/E/F"/>
</dbReference>
<dbReference type="InterPro" id="IPR006145">
    <property type="entry name" value="PsdUridine_synth_RsuA/RluA"/>
</dbReference>
<dbReference type="NCBIfam" id="TIGR00093">
    <property type="entry name" value="pseudouridine synthase"/>
    <property type="match status" value="1"/>
</dbReference>
<dbReference type="Gene3D" id="3.30.70.580">
    <property type="entry name" value="Pseudouridine synthase I, catalytic domain, N-terminal subdomain"/>
    <property type="match status" value="1"/>
</dbReference>
<evidence type="ECO:0000259" key="7">
    <source>
        <dbReference type="SMART" id="SM00363"/>
    </source>
</evidence>
<feature type="compositionally biased region" description="Basic residues" evidence="6">
    <location>
        <begin position="148"/>
        <end position="157"/>
    </location>
</feature>
<keyword evidence="2 4" id="KW-0694">RNA-binding</keyword>
<feature type="domain" description="RNA-binding S4" evidence="7">
    <location>
        <begin position="238"/>
        <end position="299"/>
    </location>
</feature>
<dbReference type="Gene3D" id="3.30.70.1560">
    <property type="entry name" value="Alpha-L RNA-binding motif"/>
    <property type="match status" value="1"/>
</dbReference>
<feature type="compositionally biased region" description="Pro residues" evidence="6">
    <location>
        <begin position="518"/>
        <end position="528"/>
    </location>
</feature>
<dbReference type="PROSITE" id="PS50889">
    <property type="entry name" value="S4"/>
    <property type="match status" value="1"/>
</dbReference>
<feature type="region of interest" description="Disordered" evidence="6">
    <location>
        <begin position="480"/>
        <end position="646"/>
    </location>
</feature>
<dbReference type="SUPFAM" id="SSF55174">
    <property type="entry name" value="Alpha-L RNA-binding motif"/>
    <property type="match status" value="1"/>
</dbReference>
<dbReference type="EMBL" id="JBIGIB010000001">
    <property type="protein sequence ID" value="MFG6465901.1"/>
    <property type="molecule type" value="Genomic_DNA"/>
</dbReference>
<feature type="compositionally biased region" description="Acidic residues" evidence="6">
    <location>
        <begin position="214"/>
        <end position="224"/>
    </location>
</feature>
<keyword evidence="3 5" id="KW-0413">Isomerase</keyword>
<dbReference type="PANTHER" id="PTHR47683">
    <property type="entry name" value="PSEUDOURIDINE SYNTHASE FAMILY PROTEIN-RELATED"/>
    <property type="match status" value="1"/>
</dbReference>
<evidence type="ECO:0000256" key="6">
    <source>
        <dbReference type="SAM" id="MobiDB-lite"/>
    </source>
</evidence>
<dbReference type="InterPro" id="IPR042092">
    <property type="entry name" value="PsdUridine_s_RsuA/RluB/E/F_cat"/>
</dbReference>
<feature type="compositionally biased region" description="Gly residues" evidence="6">
    <location>
        <begin position="567"/>
        <end position="579"/>
    </location>
</feature>
<feature type="compositionally biased region" description="Low complexity" evidence="6">
    <location>
        <begin position="90"/>
        <end position="110"/>
    </location>
</feature>
<feature type="compositionally biased region" description="Low complexity" evidence="6">
    <location>
        <begin position="30"/>
        <end position="49"/>
    </location>
</feature>
<evidence type="ECO:0000256" key="4">
    <source>
        <dbReference type="PROSITE-ProRule" id="PRU00182"/>
    </source>
</evidence>
<dbReference type="InterPro" id="IPR020103">
    <property type="entry name" value="PsdUridine_synth_cat_dom_sf"/>
</dbReference>
<evidence type="ECO:0000256" key="2">
    <source>
        <dbReference type="ARBA" id="ARBA00022884"/>
    </source>
</evidence>
<evidence type="ECO:0000256" key="1">
    <source>
        <dbReference type="ARBA" id="ARBA00008348"/>
    </source>
</evidence>
<dbReference type="InterPro" id="IPR020094">
    <property type="entry name" value="TruA/RsuA/RluB/E/F_N"/>
</dbReference>
<feature type="compositionally biased region" description="Basic and acidic residues" evidence="6">
    <location>
        <begin position="529"/>
        <end position="539"/>
    </location>
</feature>
<dbReference type="CDD" id="cd00165">
    <property type="entry name" value="S4"/>
    <property type="match status" value="1"/>
</dbReference>
<gene>
    <name evidence="8" type="ORF">ACG01O_04710</name>
</gene>
<dbReference type="RefSeq" id="WP_394381834.1">
    <property type="nucleotide sequence ID" value="NZ_JBIGIB010000001.1"/>
</dbReference>
<comment type="caution">
    <text evidence="8">The sequence shown here is derived from an EMBL/GenBank/DDBJ whole genome shotgun (WGS) entry which is preliminary data.</text>
</comment>
<feature type="region of interest" description="Disordered" evidence="6">
    <location>
        <begin position="1"/>
        <end position="171"/>
    </location>
</feature>
<dbReference type="Proteomes" id="UP001606303">
    <property type="component" value="Unassembled WGS sequence"/>
</dbReference>
<organism evidence="8 9">
    <name type="scientific">Pelomonas baiyunensis</name>
    <dbReference type="NCBI Taxonomy" id="3299026"/>
    <lineage>
        <taxon>Bacteria</taxon>
        <taxon>Pseudomonadati</taxon>
        <taxon>Pseudomonadota</taxon>
        <taxon>Betaproteobacteria</taxon>
        <taxon>Burkholderiales</taxon>
        <taxon>Sphaerotilaceae</taxon>
        <taxon>Roseateles</taxon>
    </lineage>
</organism>
<feature type="compositionally biased region" description="Low complexity" evidence="6">
    <location>
        <begin position="485"/>
        <end position="495"/>
    </location>
</feature>
<evidence type="ECO:0000256" key="3">
    <source>
        <dbReference type="ARBA" id="ARBA00023235"/>
    </source>
</evidence>
<evidence type="ECO:0000313" key="8">
    <source>
        <dbReference type="EMBL" id="MFG6465901.1"/>
    </source>
</evidence>
<dbReference type="EC" id="5.4.99.-" evidence="5"/>
<evidence type="ECO:0000313" key="9">
    <source>
        <dbReference type="Proteomes" id="UP001606303"/>
    </source>
</evidence>
<comment type="similarity">
    <text evidence="1 5">Belongs to the pseudouridine synthase RsuA family.</text>
</comment>
<feature type="compositionally biased region" description="Low complexity" evidence="6">
    <location>
        <begin position="120"/>
        <end position="134"/>
    </location>
</feature>
<dbReference type="Gene3D" id="3.10.290.10">
    <property type="entry name" value="RNA-binding S4 domain"/>
    <property type="match status" value="1"/>
</dbReference>
<dbReference type="PANTHER" id="PTHR47683:SF3">
    <property type="entry name" value="RIBOSOMAL LARGE SUBUNIT PSEUDOURIDINE SYNTHASE B"/>
    <property type="match status" value="1"/>
</dbReference>
<dbReference type="SUPFAM" id="SSF55120">
    <property type="entry name" value="Pseudouridine synthase"/>
    <property type="match status" value="1"/>
</dbReference>
<feature type="compositionally biased region" description="Low complexity" evidence="6">
    <location>
        <begin position="60"/>
        <end position="79"/>
    </location>
</feature>
<keyword evidence="9" id="KW-1185">Reference proteome</keyword>
<name>A0ABW7GV97_9BURK</name>
<dbReference type="CDD" id="cd02556">
    <property type="entry name" value="PseudoU_synth_RluB"/>
    <property type="match status" value="1"/>
</dbReference>
<dbReference type="InterPro" id="IPR002942">
    <property type="entry name" value="S4_RNA-bd"/>
</dbReference>
<feature type="compositionally biased region" description="Gly residues" evidence="6">
    <location>
        <begin position="618"/>
        <end position="646"/>
    </location>
</feature>
<dbReference type="Pfam" id="PF01479">
    <property type="entry name" value="S4"/>
    <property type="match status" value="1"/>
</dbReference>
<proteinExistence type="inferred from homology"/>
<dbReference type="SMART" id="SM00363">
    <property type="entry name" value="S4"/>
    <property type="match status" value="1"/>
</dbReference>
<dbReference type="InterPro" id="IPR050343">
    <property type="entry name" value="RsuA_PseudoU_synthase"/>
</dbReference>
<evidence type="ECO:0000256" key="5">
    <source>
        <dbReference type="RuleBase" id="RU003887"/>
    </source>
</evidence>